<gene>
    <name evidence="4" type="ORF">L596_023171</name>
</gene>
<sequence length="95" mass="10906">MKILVAFVLLFASVVHSENCPDHTFCVLFGARCCPNKDDVCCPNSEFCYPAGYICPLQRMSERFSQGIQTAEKIRKPVARFVFHKEVRMNHHRAN</sequence>
<evidence type="ECO:0000256" key="1">
    <source>
        <dbReference type="ARBA" id="ARBA00023157"/>
    </source>
</evidence>
<reference evidence="4 5" key="1">
    <citation type="journal article" date="2015" name="Genome Biol.">
        <title>Comparative genomics of Steinernema reveals deeply conserved gene regulatory networks.</title>
        <authorList>
            <person name="Dillman A.R."/>
            <person name="Macchietto M."/>
            <person name="Porter C.F."/>
            <person name="Rogers A."/>
            <person name="Williams B."/>
            <person name="Antoshechkin I."/>
            <person name="Lee M.M."/>
            <person name="Goodwin Z."/>
            <person name="Lu X."/>
            <person name="Lewis E.E."/>
            <person name="Goodrich-Blair H."/>
            <person name="Stock S.P."/>
            <person name="Adams B.J."/>
            <person name="Sternberg P.W."/>
            <person name="Mortazavi A."/>
        </authorList>
    </citation>
    <scope>NUCLEOTIDE SEQUENCE [LARGE SCALE GENOMIC DNA]</scope>
    <source>
        <strain evidence="4 5">ALL</strain>
    </source>
</reference>
<organism evidence="4 5">
    <name type="scientific">Steinernema carpocapsae</name>
    <name type="common">Entomopathogenic nematode</name>
    <dbReference type="NCBI Taxonomy" id="34508"/>
    <lineage>
        <taxon>Eukaryota</taxon>
        <taxon>Metazoa</taxon>
        <taxon>Ecdysozoa</taxon>
        <taxon>Nematoda</taxon>
        <taxon>Chromadorea</taxon>
        <taxon>Rhabditida</taxon>
        <taxon>Tylenchina</taxon>
        <taxon>Panagrolaimomorpha</taxon>
        <taxon>Strongyloidoidea</taxon>
        <taxon>Steinernematidae</taxon>
        <taxon>Steinernema</taxon>
    </lineage>
</organism>
<feature type="chain" id="PRO_5020846502" description="Granulins domain-containing protein" evidence="2">
    <location>
        <begin position="18"/>
        <end position="95"/>
    </location>
</feature>
<dbReference type="InterPro" id="IPR000118">
    <property type="entry name" value="Granulin"/>
</dbReference>
<proteinExistence type="predicted"/>
<name>A0A4U5MCV6_STECR</name>
<evidence type="ECO:0000256" key="2">
    <source>
        <dbReference type="SAM" id="SignalP"/>
    </source>
</evidence>
<dbReference type="AlphaFoldDB" id="A0A4U5MCV6"/>
<accession>A0A4U5MCV6</accession>
<keyword evidence="5" id="KW-1185">Reference proteome</keyword>
<dbReference type="EMBL" id="AZBU02000008">
    <property type="protein sequence ID" value="TKR66950.1"/>
    <property type="molecule type" value="Genomic_DNA"/>
</dbReference>
<keyword evidence="1" id="KW-1015">Disulfide bond</keyword>
<dbReference type="Proteomes" id="UP000298663">
    <property type="component" value="Unassembled WGS sequence"/>
</dbReference>
<evidence type="ECO:0000259" key="3">
    <source>
        <dbReference type="Pfam" id="PF00396"/>
    </source>
</evidence>
<evidence type="ECO:0000313" key="5">
    <source>
        <dbReference type="Proteomes" id="UP000298663"/>
    </source>
</evidence>
<dbReference type="Pfam" id="PF00396">
    <property type="entry name" value="Granulin"/>
    <property type="match status" value="1"/>
</dbReference>
<dbReference type="Gene3D" id="2.10.25.160">
    <property type="entry name" value="Granulin"/>
    <property type="match status" value="1"/>
</dbReference>
<keyword evidence="2" id="KW-0732">Signal</keyword>
<feature type="domain" description="Granulins" evidence="3">
    <location>
        <begin position="32"/>
        <end position="59"/>
    </location>
</feature>
<evidence type="ECO:0000313" key="4">
    <source>
        <dbReference type="EMBL" id="TKR66950.1"/>
    </source>
</evidence>
<comment type="caution">
    <text evidence="4">The sequence shown here is derived from an EMBL/GenBank/DDBJ whole genome shotgun (WGS) entry which is preliminary data.</text>
</comment>
<dbReference type="InterPro" id="IPR037277">
    <property type="entry name" value="Granulin_sf"/>
</dbReference>
<protein>
    <recommendedName>
        <fullName evidence="3">Granulins domain-containing protein</fullName>
    </recommendedName>
</protein>
<feature type="signal peptide" evidence="2">
    <location>
        <begin position="1"/>
        <end position="17"/>
    </location>
</feature>
<reference evidence="4 5" key="2">
    <citation type="journal article" date="2019" name="G3 (Bethesda)">
        <title>Hybrid Assembly of the Genome of the Entomopathogenic Nematode Steinernema carpocapsae Identifies the X-Chromosome.</title>
        <authorList>
            <person name="Serra L."/>
            <person name="Macchietto M."/>
            <person name="Macias-Munoz A."/>
            <person name="McGill C.J."/>
            <person name="Rodriguez I.M."/>
            <person name="Rodriguez B."/>
            <person name="Murad R."/>
            <person name="Mortazavi A."/>
        </authorList>
    </citation>
    <scope>NUCLEOTIDE SEQUENCE [LARGE SCALE GENOMIC DNA]</scope>
    <source>
        <strain evidence="4 5">ALL</strain>
    </source>
</reference>